<evidence type="ECO:0000256" key="1">
    <source>
        <dbReference type="SAM" id="MobiDB-lite"/>
    </source>
</evidence>
<name>A0A9D1D2J8_9ACTN</name>
<evidence type="ECO:0000313" key="2">
    <source>
        <dbReference type="EMBL" id="HIR00845.1"/>
    </source>
</evidence>
<protein>
    <submittedName>
        <fullName evidence="2">Uncharacterized protein</fullName>
    </submittedName>
</protein>
<dbReference type="AlphaFoldDB" id="A0A9D1D2J8"/>
<gene>
    <name evidence="2" type="ORF">IAA69_00990</name>
</gene>
<dbReference type="Proteomes" id="UP000824261">
    <property type="component" value="Unassembled WGS sequence"/>
</dbReference>
<accession>A0A9D1D2J8</accession>
<feature type="compositionally biased region" description="Basic and acidic residues" evidence="1">
    <location>
        <begin position="215"/>
        <end position="233"/>
    </location>
</feature>
<feature type="compositionally biased region" description="Polar residues" evidence="1">
    <location>
        <begin position="204"/>
        <end position="213"/>
    </location>
</feature>
<feature type="compositionally biased region" description="Low complexity" evidence="1">
    <location>
        <begin position="192"/>
        <end position="201"/>
    </location>
</feature>
<feature type="region of interest" description="Disordered" evidence="1">
    <location>
        <begin position="165"/>
        <end position="233"/>
    </location>
</feature>
<sequence length="233" mass="26115">MNSRYTYKEALVATYGLNMARLSKEQKVAVFQAIENQMAAEQGRTPATVISETMPRCTRGYYSHYDEVIALNEVLMDSSVDGGACLVPTVVHEGRHRYQNLCIEGSIQHGNTSEVEAWVRNSKAYVRPEKDFLGYTAQPLEQSAREYSAGRCAAMEAERSLAVANRRDAERAAERDGDRARMPNPAREQRAAAETARIFEAARNRTSAGQNIRTIADDKSLQAGRMQERDWSM</sequence>
<evidence type="ECO:0000313" key="3">
    <source>
        <dbReference type="Proteomes" id="UP000824261"/>
    </source>
</evidence>
<reference evidence="2" key="2">
    <citation type="journal article" date="2021" name="PeerJ">
        <title>Extensive microbial diversity within the chicken gut microbiome revealed by metagenomics and culture.</title>
        <authorList>
            <person name="Gilroy R."/>
            <person name="Ravi A."/>
            <person name="Getino M."/>
            <person name="Pursley I."/>
            <person name="Horton D.L."/>
            <person name="Alikhan N.F."/>
            <person name="Baker D."/>
            <person name="Gharbi K."/>
            <person name="Hall N."/>
            <person name="Watson M."/>
            <person name="Adriaenssens E.M."/>
            <person name="Foster-Nyarko E."/>
            <person name="Jarju S."/>
            <person name="Secka A."/>
            <person name="Antonio M."/>
            <person name="Oren A."/>
            <person name="Chaudhuri R.R."/>
            <person name="La Ragione R."/>
            <person name="Hildebrand F."/>
            <person name="Pallen M.J."/>
        </authorList>
    </citation>
    <scope>NUCLEOTIDE SEQUENCE</scope>
    <source>
        <strain evidence="2">ChiGjej1B1-2707</strain>
    </source>
</reference>
<dbReference type="EMBL" id="DVGB01000009">
    <property type="protein sequence ID" value="HIR00845.1"/>
    <property type="molecule type" value="Genomic_DNA"/>
</dbReference>
<feature type="compositionally biased region" description="Basic and acidic residues" evidence="1">
    <location>
        <begin position="165"/>
        <end position="191"/>
    </location>
</feature>
<comment type="caution">
    <text evidence="2">The sequence shown here is derived from an EMBL/GenBank/DDBJ whole genome shotgun (WGS) entry which is preliminary data.</text>
</comment>
<reference evidence="2" key="1">
    <citation type="submission" date="2020-10" db="EMBL/GenBank/DDBJ databases">
        <authorList>
            <person name="Gilroy R."/>
        </authorList>
    </citation>
    <scope>NUCLEOTIDE SEQUENCE</scope>
    <source>
        <strain evidence="2">ChiGjej1B1-2707</strain>
    </source>
</reference>
<proteinExistence type="predicted"/>
<organism evidence="2 3">
    <name type="scientific">Candidatus Aveggerthella stercoripullorum</name>
    <dbReference type="NCBI Taxonomy" id="2840688"/>
    <lineage>
        <taxon>Bacteria</taxon>
        <taxon>Bacillati</taxon>
        <taxon>Actinomycetota</taxon>
        <taxon>Coriobacteriia</taxon>
        <taxon>Eggerthellales</taxon>
        <taxon>Eggerthellaceae</taxon>
        <taxon>Eggerthellaceae incertae sedis</taxon>
        <taxon>Candidatus Aveggerthella</taxon>
    </lineage>
</organism>